<dbReference type="Proteomes" id="UP001177260">
    <property type="component" value="Unassembled WGS sequence"/>
</dbReference>
<gene>
    <name evidence="1" type="ORF">N8T08_004413</name>
</gene>
<organism evidence="1 2">
    <name type="scientific">Aspergillus melleus</name>
    <dbReference type="NCBI Taxonomy" id="138277"/>
    <lineage>
        <taxon>Eukaryota</taxon>
        <taxon>Fungi</taxon>
        <taxon>Dikarya</taxon>
        <taxon>Ascomycota</taxon>
        <taxon>Pezizomycotina</taxon>
        <taxon>Eurotiomycetes</taxon>
        <taxon>Eurotiomycetidae</taxon>
        <taxon>Eurotiales</taxon>
        <taxon>Aspergillaceae</taxon>
        <taxon>Aspergillus</taxon>
        <taxon>Aspergillus subgen. Circumdati</taxon>
    </lineage>
</organism>
<proteinExistence type="predicted"/>
<evidence type="ECO:0000313" key="2">
    <source>
        <dbReference type="Proteomes" id="UP001177260"/>
    </source>
</evidence>
<protein>
    <submittedName>
        <fullName evidence="1">Uncharacterized protein</fullName>
    </submittedName>
</protein>
<name>A0ACC3B4J4_9EURO</name>
<sequence length="262" mass="29319">MNLFTALLLVSTAHTYVIDRSRSITTRDSQVEVKDYTYNGDTGPLHWHDLDPSKNGACASGHHQSPIDIITEEIGYTAPGTLHIDIPNANASTFENIGAGLEVLAQGSLSLGYKQYPLKQFHFHTPSEHRINGEYFPMEVHFVFQTANETAVVGFLFQLVENQPSFAPFNSIFNHCDKIAEAGTTTNIGPTDFHLLSRHLEENAIYNYTGSLTTPPCTEQVQWFVSQQPLPLSVRDYNEAKRVLKFNARYTQNTLGEENLLA</sequence>
<comment type="caution">
    <text evidence="1">The sequence shown here is derived from an EMBL/GenBank/DDBJ whole genome shotgun (WGS) entry which is preliminary data.</text>
</comment>
<evidence type="ECO:0000313" key="1">
    <source>
        <dbReference type="EMBL" id="KAK1145260.1"/>
    </source>
</evidence>
<dbReference type="EMBL" id="JAOPJF010000025">
    <property type="protein sequence ID" value="KAK1145260.1"/>
    <property type="molecule type" value="Genomic_DNA"/>
</dbReference>
<keyword evidence="2" id="KW-1185">Reference proteome</keyword>
<accession>A0ACC3B4J4</accession>
<reference evidence="1 2" key="1">
    <citation type="journal article" date="2023" name="ACS Omega">
        <title>Identification of the Neoaspergillic Acid Biosynthesis Gene Cluster by Establishing an In Vitro CRISPR-Ribonucleoprotein Genetic System in Aspergillus melleus.</title>
        <authorList>
            <person name="Yuan B."/>
            <person name="Grau M.F."/>
            <person name="Murata R.M."/>
            <person name="Torok T."/>
            <person name="Venkateswaran K."/>
            <person name="Stajich J.E."/>
            <person name="Wang C.C.C."/>
        </authorList>
    </citation>
    <scope>NUCLEOTIDE SEQUENCE [LARGE SCALE GENOMIC DNA]</scope>
    <source>
        <strain evidence="1 2">IMV 1140</strain>
    </source>
</reference>